<organism evidence="2">
    <name type="scientific">marine metagenome</name>
    <dbReference type="NCBI Taxonomy" id="408172"/>
    <lineage>
        <taxon>unclassified sequences</taxon>
        <taxon>metagenomes</taxon>
        <taxon>ecological metagenomes</taxon>
    </lineage>
</organism>
<feature type="coiled-coil region" evidence="1">
    <location>
        <begin position="35"/>
        <end position="62"/>
    </location>
</feature>
<keyword evidence="1" id="KW-0175">Coiled coil</keyword>
<reference evidence="2" key="1">
    <citation type="submission" date="2018-05" db="EMBL/GenBank/DDBJ databases">
        <authorList>
            <person name="Lanie J.A."/>
            <person name="Ng W.-L."/>
            <person name="Kazmierczak K.M."/>
            <person name="Andrzejewski T.M."/>
            <person name="Davidsen T.M."/>
            <person name="Wayne K.J."/>
            <person name="Tettelin H."/>
            <person name="Glass J.I."/>
            <person name="Rusch D."/>
            <person name="Podicherti R."/>
            <person name="Tsui H.-C.T."/>
            <person name="Winkler M.E."/>
        </authorList>
    </citation>
    <scope>NUCLEOTIDE SEQUENCE</scope>
</reference>
<dbReference type="EMBL" id="UINC01153936">
    <property type="protein sequence ID" value="SVD48926.1"/>
    <property type="molecule type" value="Genomic_DNA"/>
</dbReference>
<evidence type="ECO:0000256" key="1">
    <source>
        <dbReference type="SAM" id="Coils"/>
    </source>
</evidence>
<proteinExistence type="predicted"/>
<evidence type="ECO:0000313" key="2">
    <source>
        <dbReference type="EMBL" id="SVD48926.1"/>
    </source>
</evidence>
<gene>
    <name evidence="2" type="ORF">METZ01_LOCUS401780</name>
</gene>
<accession>A0A382VQR1</accession>
<sequence>MYWWIITVVCICSALLIQYLCSSKILRMKQAMFNANMALRDVRAEELLLEQLRRELNNQQTSLTHGIRRLRQDVKTLSPRLKDKNIEVPKPDFALGDLEEEEGLTRGES</sequence>
<name>A0A382VQR1_9ZZZZ</name>
<dbReference type="AlphaFoldDB" id="A0A382VQR1"/>
<protein>
    <submittedName>
        <fullName evidence="2">Uncharacterized protein</fullName>
    </submittedName>
</protein>